<dbReference type="Proteomes" id="UP000183050">
    <property type="component" value="Plasmid unnamed6"/>
</dbReference>
<evidence type="ECO:0000313" key="2">
    <source>
        <dbReference type="EMBL" id="API57361.1"/>
    </source>
</evidence>
<protein>
    <submittedName>
        <fullName evidence="2">Uncharacterized protein</fullName>
    </submittedName>
</protein>
<evidence type="ECO:0000256" key="1">
    <source>
        <dbReference type="SAM" id="Phobius"/>
    </source>
</evidence>
<proteinExistence type="predicted"/>
<keyword evidence="1" id="KW-0472">Membrane</keyword>
<reference evidence="2 3" key="1">
    <citation type="submission" date="2016-11" db="EMBL/GenBank/DDBJ databases">
        <title>Rhizobium leguminosarum bv. viciae strain Vaf12 isolated from Vavilovia formosa root nodules from Russia, Dagestan.</title>
        <authorList>
            <person name="Kimeklis A."/>
        </authorList>
    </citation>
    <scope>NUCLEOTIDE SEQUENCE [LARGE SCALE GENOMIC DNA]</scope>
    <source>
        <strain evidence="2 3">Vaf-108</strain>
        <plasmid evidence="3">Plasmid unnamed6</plasmid>
    </source>
</reference>
<accession>A0A1L3ZP16</accession>
<gene>
    <name evidence="2" type="ORF">BMW22_38845</name>
</gene>
<geneLocation type="plasmid" evidence="2 3">
    <name>unnamed6</name>
</geneLocation>
<evidence type="ECO:0000313" key="3">
    <source>
        <dbReference type="Proteomes" id="UP000183050"/>
    </source>
</evidence>
<keyword evidence="1" id="KW-1133">Transmembrane helix</keyword>
<keyword evidence="2" id="KW-0614">Plasmid</keyword>
<sequence>MTGAAIGTFVLIFRLHTIRENHRSGYARIEIAMATIVIVLVFANSLQNLGMNIKVGRWIPLIGSAASAVYFGVRAWDNLY</sequence>
<keyword evidence="1" id="KW-0812">Transmembrane</keyword>
<feature type="transmembrane region" description="Helical" evidence="1">
    <location>
        <begin position="58"/>
        <end position="76"/>
    </location>
</feature>
<organism evidence="2 3">
    <name type="scientific">Rhizobium leguminosarum</name>
    <dbReference type="NCBI Taxonomy" id="384"/>
    <lineage>
        <taxon>Bacteria</taxon>
        <taxon>Pseudomonadati</taxon>
        <taxon>Pseudomonadota</taxon>
        <taxon>Alphaproteobacteria</taxon>
        <taxon>Hyphomicrobiales</taxon>
        <taxon>Rhizobiaceae</taxon>
        <taxon>Rhizobium/Agrobacterium group</taxon>
        <taxon>Rhizobium</taxon>
    </lineage>
</organism>
<name>A0A1L3ZP16_RHILE</name>
<dbReference type="EMBL" id="CP018234">
    <property type="protein sequence ID" value="API57361.1"/>
    <property type="molecule type" value="Genomic_DNA"/>
</dbReference>
<dbReference type="AlphaFoldDB" id="A0A1L3ZP16"/>
<feature type="transmembrane region" description="Helical" evidence="1">
    <location>
        <begin position="27"/>
        <end position="46"/>
    </location>
</feature>